<dbReference type="Pfam" id="PF00119">
    <property type="entry name" value="ATP-synt_A"/>
    <property type="match status" value="1"/>
</dbReference>
<dbReference type="NCBIfam" id="NF004482">
    <property type="entry name" value="PRK05815.2-4"/>
    <property type="match status" value="1"/>
</dbReference>
<accession>A0A317EC86</accession>
<keyword evidence="11" id="KW-1003">Cell membrane</keyword>
<keyword evidence="4 11" id="KW-0138">CF(0)</keyword>
<evidence type="ECO:0000256" key="9">
    <source>
        <dbReference type="ARBA" id="ARBA00023136"/>
    </source>
</evidence>
<feature type="transmembrane region" description="Helical" evidence="11">
    <location>
        <begin position="35"/>
        <end position="58"/>
    </location>
</feature>
<dbReference type="PRINTS" id="PR00123">
    <property type="entry name" value="ATPASEA"/>
</dbReference>
<evidence type="ECO:0000256" key="11">
    <source>
        <dbReference type="HAMAP-Rule" id="MF_01393"/>
    </source>
</evidence>
<feature type="transmembrane region" description="Helical" evidence="11">
    <location>
        <begin position="89"/>
        <end position="113"/>
    </location>
</feature>
<comment type="subcellular location">
    <subcellularLocation>
        <location evidence="11 12">Cell membrane</location>
        <topology evidence="11 12">Multi-pass membrane protein</topology>
    </subcellularLocation>
    <subcellularLocation>
        <location evidence="1">Membrane</location>
        <topology evidence="1">Multi-pass membrane protein</topology>
    </subcellularLocation>
</comment>
<dbReference type="PROSITE" id="PS00449">
    <property type="entry name" value="ATPASE_A"/>
    <property type="match status" value="1"/>
</dbReference>
<dbReference type="Proteomes" id="UP000245461">
    <property type="component" value="Unassembled WGS sequence"/>
</dbReference>
<sequence>MAAGGEAHSPLEQFEITRLVDLNLGGVDISFTNSALWMVIIVALSTLFFVIATSRAAIVPGRLQSIAELSYEFVAGLLRDNAGKEGMKYFPFVFTIFIFVLMANMLGMVPYSFTVTSHLAVTATMSLIIILGITVLGLVKHGFGFFHVFLPSGVPMWLAPLLIVIEVISYLTRPVSLAVRLFANMMAGHTTLKVFAGFVVALGVAGVVPLLFVVALTALEVLIAFLQAYIFTILTCIYLHDAFHPHH</sequence>
<evidence type="ECO:0000256" key="1">
    <source>
        <dbReference type="ARBA" id="ARBA00004141"/>
    </source>
</evidence>
<dbReference type="InterPro" id="IPR023011">
    <property type="entry name" value="ATP_synth_F0_asu_AS"/>
</dbReference>
<feature type="transmembrane region" description="Helical" evidence="11">
    <location>
        <begin position="119"/>
        <end position="139"/>
    </location>
</feature>
<gene>
    <name evidence="11" type="primary">atpB</name>
    <name evidence="13" type="ORF">DKG74_11230</name>
</gene>
<feature type="transmembrane region" description="Helical" evidence="11">
    <location>
        <begin position="192"/>
        <end position="214"/>
    </location>
</feature>
<proteinExistence type="inferred from homology"/>
<feature type="transmembrane region" description="Helical" evidence="11">
    <location>
        <begin position="146"/>
        <end position="172"/>
    </location>
</feature>
<dbReference type="HAMAP" id="MF_01393">
    <property type="entry name" value="ATP_synth_a_bact"/>
    <property type="match status" value="1"/>
</dbReference>
<evidence type="ECO:0000256" key="3">
    <source>
        <dbReference type="ARBA" id="ARBA00022448"/>
    </source>
</evidence>
<dbReference type="PANTHER" id="PTHR11410:SF0">
    <property type="entry name" value="ATP SYNTHASE SUBUNIT A"/>
    <property type="match status" value="1"/>
</dbReference>
<dbReference type="InterPro" id="IPR000568">
    <property type="entry name" value="ATP_synth_F0_asu"/>
</dbReference>
<keyword evidence="7 11" id="KW-1133">Transmembrane helix</keyword>
<dbReference type="FunFam" id="1.20.120.220:FF:000003">
    <property type="entry name" value="ATP synthase subunit a"/>
    <property type="match status" value="1"/>
</dbReference>
<dbReference type="EMBL" id="QGLE01000005">
    <property type="protein sequence ID" value="PWR22973.1"/>
    <property type="molecule type" value="Genomic_DNA"/>
</dbReference>
<evidence type="ECO:0000313" key="13">
    <source>
        <dbReference type="EMBL" id="PWR22973.1"/>
    </source>
</evidence>
<dbReference type="NCBIfam" id="TIGR01131">
    <property type="entry name" value="ATP_synt_6_or_A"/>
    <property type="match status" value="1"/>
</dbReference>
<comment type="function">
    <text evidence="11 12">Key component of the proton channel; it plays a direct role in the translocation of protons across the membrane.</text>
</comment>
<protein>
    <recommendedName>
        <fullName evidence="11 12">ATP synthase subunit a</fullName>
    </recommendedName>
    <alternativeName>
        <fullName evidence="11">ATP synthase F0 sector subunit a</fullName>
    </alternativeName>
    <alternativeName>
        <fullName evidence="11">F-ATPase subunit 6</fullName>
    </alternativeName>
</protein>
<feature type="transmembrane region" description="Helical" evidence="11">
    <location>
        <begin position="221"/>
        <end position="240"/>
    </location>
</feature>
<dbReference type="PANTHER" id="PTHR11410">
    <property type="entry name" value="ATP SYNTHASE SUBUNIT A"/>
    <property type="match status" value="1"/>
</dbReference>
<comment type="caution">
    <text evidence="13">The sequence shown here is derived from an EMBL/GenBank/DDBJ whole genome shotgun (WGS) entry which is preliminary data.</text>
</comment>
<keyword evidence="14" id="KW-1185">Reference proteome</keyword>
<evidence type="ECO:0000256" key="7">
    <source>
        <dbReference type="ARBA" id="ARBA00022989"/>
    </source>
</evidence>
<dbReference type="InterPro" id="IPR045083">
    <property type="entry name" value="ATP_synth_F0_asu_bact/mt"/>
</dbReference>
<dbReference type="AlphaFoldDB" id="A0A317EC86"/>
<keyword evidence="5 11" id="KW-0812">Transmembrane</keyword>
<dbReference type="GO" id="GO:0045259">
    <property type="term" value="C:proton-transporting ATP synthase complex"/>
    <property type="evidence" value="ECO:0007669"/>
    <property type="project" value="UniProtKB-KW"/>
</dbReference>
<keyword evidence="6 11" id="KW-0375">Hydrogen ion transport</keyword>
<dbReference type="CDD" id="cd00310">
    <property type="entry name" value="ATP-synt_Fo_a_6"/>
    <property type="match status" value="1"/>
</dbReference>
<evidence type="ECO:0000313" key="14">
    <source>
        <dbReference type="Proteomes" id="UP000245461"/>
    </source>
</evidence>
<dbReference type="GO" id="GO:0005886">
    <property type="term" value="C:plasma membrane"/>
    <property type="evidence" value="ECO:0007669"/>
    <property type="project" value="UniProtKB-SubCell"/>
</dbReference>
<dbReference type="OrthoDB" id="9809130at2"/>
<evidence type="ECO:0000256" key="6">
    <source>
        <dbReference type="ARBA" id="ARBA00022781"/>
    </source>
</evidence>
<dbReference type="InterPro" id="IPR035908">
    <property type="entry name" value="F0_ATP_A_sf"/>
</dbReference>
<evidence type="ECO:0000256" key="2">
    <source>
        <dbReference type="ARBA" id="ARBA00006810"/>
    </source>
</evidence>
<comment type="similarity">
    <text evidence="2 11 12">Belongs to the ATPase A chain family.</text>
</comment>
<name>A0A317EC86_9PROT</name>
<dbReference type="RefSeq" id="WP_109905726.1">
    <property type="nucleotide sequence ID" value="NZ_QGLE01000005.1"/>
</dbReference>
<evidence type="ECO:0000256" key="12">
    <source>
        <dbReference type="RuleBase" id="RU000483"/>
    </source>
</evidence>
<reference evidence="13 14" key="1">
    <citation type="submission" date="2018-05" db="EMBL/GenBank/DDBJ databases">
        <title>Zavarzinia sp. HR-AS.</title>
        <authorList>
            <person name="Lee Y."/>
            <person name="Jeon C.O."/>
        </authorList>
    </citation>
    <scope>NUCLEOTIDE SEQUENCE [LARGE SCALE GENOMIC DNA]</scope>
    <source>
        <strain evidence="13 14">HR-AS</strain>
    </source>
</reference>
<dbReference type="SUPFAM" id="SSF81336">
    <property type="entry name" value="F1F0 ATP synthase subunit A"/>
    <property type="match status" value="1"/>
</dbReference>
<evidence type="ECO:0000256" key="8">
    <source>
        <dbReference type="ARBA" id="ARBA00023065"/>
    </source>
</evidence>
<keyword evidence="8 11" id="KW-0406">Ion transport</keyword>
<evidence type="ECO:0000256" key="4">
    <source>
        <dbReference type="ARBA" id="ARBA00022547"/>
    </source>
</evidence>
<dbReference type="GO" id="GO:0046933">
    <property type="term" value="F:proton-transporting ATP synthase activity, rotational mechanism"/>
    <property type="evidence" value="ECO:0007669"/>
    <property type="project" value="UniProtKB-UniRule"/>
</dbReference>
<keyword evidence="9 11" id="KW-0472">Membrane</keyword>
<evidence type="ECO:0000256" key="5">
    <source>
        <dbReference type="ARBA" id="ARBA00022692"/>
    </source>
</evidence>
<keyword evidence="10 11" id="KW-0066">ATP synthesis</keyword>
<keyword evidence="3 11" id="KW-0813">Transport</keyword>
<organism evidence="13 14">
    <name type="scientific">Zavarzinia aquatilis</name>
    <dbReference type="NCBI Taxonomy" id="2211142"/>
    <lineage>
        <taxon>Bacteria</taxon>
        <taxon>Pseudomonadati</taxon>
        <taxon>Pseudomonadota</taxon>
        <taxon>Alphaproteobacteria</taxon>
        <taxon>Rhodospirillales</taxon>
        <taxon>Zavarziniaceae</taxon>
        <taxon>Zavarzinia</taxon>
    </lineage>
</organism>
<evidence type="ECO:0000256" key="10">
    <source>
        <dbReference type="ARBA" id="ARBA00023310"/>
    </source>
</evidence>
<dbReference type="Gene3D" id="1.20.120.220">
    <property type="entry name" value="ATP synthase, F0 complex, subunit A"/>
    <property type="match status" value="1"/>
</dbReference>